<feature type="transmembrane region" description="Helical" evidence="9">
    <location>
        <begin position="255"/>
        <end position="278"/>
    </location>
</feature>
<feature type="transmembrane region" description="Helical" evidence="9">
    <location>
        <begin position="59"/>
        <end position="82"/>
    </location>
</feature>
<gene>
    <name evidence="10" type="ordered locus">Sros_4711</name>
</gene>
<dbReference type="InterPro" id="IPR052157">
    <property type="entry name" value="BCAA_transport_permease"/>
</dbReference>
<evidence type="ECO:0000256" key="1">
    <source>
        <dbReference type="ARBA" id="ARBA00004651"/>
    </source>
</evidence>
<name>D2B532_STRRD</name>
<evidence type="ECO:0000256" key="3">
    <source>
        <dbReference type="ARBA" id="ARBA00022475"/>
    </source>
</evidence>
<evidence type="ECO:0000256" key="9">
    <source>
        <dbReference type="SAM" id="Phobius"/>
    </source>
</evidence>
<keyword evidence="4 9" id="KW-0812">Transmembrane</keyword>
<reference evidence="10 11" key="1">
    <citation type="journal article" date="2010" name="Stand. Genomic Sci.">
        <title>Complete genome sequence of Streptosporangium roseum type strain (NI 9100).</title>
        <authorList>
            <person name="Nolan M."/>
            <person name="Sikorski J."/>
            <person name="Jando M."/>
            <person name="Lucas S."/>
            <person name="Lapidus A."/>
            <person name="Glavina Del Rio T."/>
            <person name="Chen F."/>
            <person name="Tice H."/>
            <person name="Pitluck S."/>
            <person name="Cheng J.F."/>
            <person name="Chertkov O."/>
            <person name="Sims D."/>
            <person name="Meincke L."/>
            <person name="Brettin T."/>
            <person name="Han C."/>
            <person name="Detter J.C."/>
            <person name="Bruce D."/>
            <person name="Goodwin L."/>
            <person name="Land M."/>
            <person name="Hauser L."/>
            <person name="Chang Y.J."/>
            <person name="Jeffries C.D."/>
            <person name="Ivanova N."/>
            <person name="Mavromatis K."/>
            <person name="Mikhailova N."/>
            <person name="Chen A."/>
            <person name="Palaniappan K."/>
            <person name="Chain P."/>
            <person name="Rohde M."/>
            <person name="Goker M."/>
            <person name="Bristow J."/>
            <person name="Eisen J.A."/>
            <person name="Markowitz V."/>
            <person name="Hugenholtz P."/>
            <person name="Kyrpides N.C."/>
            <person name="Klenk H.P."/>
        </authorList>
    </citation>
    <scope>NUCLEOTIDE SEQUENCE [LARGE SCALE GENOMIC DNA]</scope>
    <source>
        <strain evidence="11">ATCC 12428 / DSM 43021 / JCM 3005 / NI 9100</strain>
    </source>
</reference>
<comment type="similarity">
    <text evidence="8">Belongs to the binding-protein-dependent transport system permease family. LivHM subfamily.</text>
</comment>
<dbReference type="PANTHER" id="PTHR11795:SF451">
    <property type="entry name" value="ABC TRANSPORTER PERMEASE PROTEIN"/>
    <property type="match status" value="1"/>
</dbReference>
<keyword evidence="7 9" id="KW-0472">Membrane</keyword>
<evidence type="ECO:0000256" key="8">
    <source>
        <dbReference type="ARBA" id="ARBA00037998"/>
    </source>
</evidence>
<dbReference type="PANTHER" id="PTHR11795">
    <property type="entry name" value="BRANCHED-CHAIN AMINO ACID TRANSPORT SYSTEM PERMEASE PROTEIN LIVH"/>
    <property type="match status" value="1"/>
</dbReference>
<sequence length="292" mass="30572">MHALQQVIDGMTTGSIYGALALALVLVYRSTGMINFAQGQMAVLSTYLAWAMTQADVPIVLAVVLAIFIAILVGAGVERLLIRRFEGRDHLTTIIVTVGLLTTFNGVVIWIWGADLKTIPSLFPERDLSVGAMHFTLQDIGIVGVLIAVILVMQALFRGTRLGLALRAVADNPQSSALSGLPIGVLLMTGWALAGAVGSLGGVLIAPKISLQPGMLDNVLIYAVAAAILGGLDSPIGAIVAAWTLGIAQNLAGTYIPLVGTDLQIAVPLVIMAVVLLIRPQGLLGRKEVMRV</sequence>
<feature type="transmembrane region" description="Helical" evidence="9">
    <location>
        <begin position="135"/>
        <end position="157"/>
    </location>
</feature>
<dbReference type="RefSeq" id="WP_012891296.1">
    <property type="nucleotide sequence ID" value="NC_013595.1"/>
</dbReference>
<dbReference type="OrthoDB" id="3572933at2"/>
<dbReference type="GO" id="GO:0005886">
    <property type="term" value="C:plasma membrane"/>
    <property type="evidence" value="ECO:0007669"/>
    <property type="project" value="UniProtKB-SubCell"/>
</dbReference>
<dbReference type="InterPro" id="IPR001851">
    <property type="entry name" value="ABC_transp_permease"/>
</dbReference>
<keyword evidence="5" id="KW-0029">Amino-acid transport</keyword>
<comment type="subcellular location">
    <subcellularLocation>
        <location evidence="1">Cell membrane</location>
        <topology evidence="1">Multi-pass membrane protein</topology>
    </subcellularLocation>
</comment>
<evidence type="ECO:0000256" key="5">
    <source>
        <dbReference type="ARBA" id="ARBA00022970"/>
    </source>
</evidence>
<evidence type="ECO:0000256" key="2">
    <source>
        <dbReference type="ARBA" id="ARBA00022448"/>
    </source>
</evidence>
<evidence type="ECO:0000313" key="10">
    <source>
        <dbReference type="EMBL" id="ACZ87556.1"/>
    </source>
</evidence>
<protein>
    <submittedName>
        <fullName evidence="10">Inner-membrane translocator</fullName>
    </submittedName>
</protein>
<organism evidence="10 11">
    <name type="scientific">Streptosporangium roseum (strain ATCC 12428 / DSM 43021 / JCM 3005 / KCTC 9067 / NCIMB 10171 / NRRL 2505 / NI 9100)</name>
    <dbReference type="NCBI Taxonomy" id="479432"/>
    <lineage>
        <taxon>Bacteria</taxon>
        <taxon>Bacillati</taxon>
        <taxon>Actinomycetota</taxon>
        <taxon>Actinomycetes</taxon>
        <taxon>Streptosporangiales</taxon>
        <taxon>Streptosporangiaceae</taxon>
        <taxon>Streptosporangium</taxon>
    </lineage>
</organism>
<keyword evidence="2" id="KW-0813">Transport</keyword>
<keyword evidence="3" id="KW-1003">Cell membrane</keyword>
<dbReference type="CDD" id="cd06582">
    <property type="entry name" value="TM_PBP1_LivH_like"/>
    <property type="match status" value="1"/>
</dbReference>
<dbReference type="Proteomes" id="UP000002029">
    <property type="component" value="Chromosome"/>
</dbReference>
<dbReference type="HOGENOM" id="CLU_039929_1_1_11"/>
<dbReference type="KEGG" id="sro:Sros_4711"/>
<dbReference type="Pfam" id="PF02653">
    <property type="entry name" value="BPD_transp_2"/>
    <property type="match status" value="1"/>
</dbReference>
<evidence type="ECO:0000256" key="4">
    <source>
        <dbReference type="ARBA" id="ARBA00022692"/>
    </source>
</evidence>
<evidence type="ECO:0000256" key="7">
    <source>
        <dbReference type="ARBA" id="ARBA00023136"/>
    </source>
</evidence>
<dbReference type="eggNOG" id="COG0559">
    <property type="taxonomic scope" value="Bacteria"/>
</dbReference>
<feature type="transmembrane region" description="Helical" evidence="9">
    <location>
        <begin position="177"/>
        <end position="207"/>
    </location>
</feature>
<keyword evidence="11" id="KW-1185">Reference proteome</keyword>
<dbReference type="AlphaFoldDB" id="D2B532"/>
<evidence type="ECO:0000313" key="11">
    <source>
        <dbReference type="Proteomes" id="UP000002029"/>
    </source>
</evidence>
<keyword evidence="6 9" id="KW-1133">Transmembrane helix</keyword>
<feature type="transmembrane region" description="Helical" evidence="9">
    <location>
        <begin position="219"/>
        <end position="243"/>
    </location>
</feature>
<proteinExistence type="inferred from homology"/>
<feature type="transmembrane region" description="Helical" evidence="9">
    <location>
        <begin position="94"/>
        <end position="114"/>
    </location>
</feature>
<feature type="transmembrane region" description="Helical" evidence="9">
    <location>
        <begin position="7"/>
        <end position="28"/>
    </location>
</feature>
<accession>D2B532</accession>
<dbReference type="STRING" id="479432.Sros_4711"/>
<dbReference type="EMBL" id="CP001814">
    <property type="protein sequence ID" value="ACZ87556.1"/>
    <property type="molecule type" value="Genomic_DNA"/>
</dbReference>
<dbReference type="GO" id="GO:0022857">
    <property type="term" value="F:transmembrane transporter activity"/>
    <property type="evidence" value="ECO:0007669"/>
    <property type="project" value="InterPro"/>
</dbReference>
<dbReference type="GO" id="GO:0006865">
    <property type="term" value="P:amino acid transport"/>
    <property type="evidence" value="ECO:0007669"/>
    <property type="project" value="UniProtKB-KW"/>
</dbReference>
<evidence type="ECO:0000256" key="6">
    <source>
        <dbReference type="ARBA" id="ARBA00022989"/>
    </source>
</evidence>